<dbReference type="SUPFAM" id="SSF53300">
    <property type="entry name" value="vWA-like"/>
    <property type="match status" value="1"/>
</dbReference>
<dbReference type="Gene3D" id="3.40.50.410">
    <property type="entry name" value="von Willebrand factor, type A domain"/>
    <property type="match status" value="1"/>
</dbReference>
<name>A0A7W9HMZ0_9PSEU</name>
<keyword evidence="7" id="KW-0436">Ligase</keyword>
<dbReference type="CDD" id="cd01451">
    <property type="entry name" value="vWA_Magnesium_chelatase"/>
    <property type="match status" value="1"/>
</dbReference>
<dbReference type="RefSeq" id="WP_184923666.1">
    <property type="nucleotide sequence ID" value="NZ_JACHMO010000001.1"/>
</dbReference>
<evidence type="ECO:0000313" key="7">
    <source>
        <dbReference type="EMBL" id="MBB5805263.1"/>
    </source>
</evidence>
<evidence type="ECO:0000256" key="5">
    <source>
        <dbReference type="SAM" id="MobiDB-lite"/>
    </source>
</evidence>
<dbReference type="SMART" id="SM00327">
    <property type="entry name" value="VWA"/>
    <property type="match status" value="1"/>
</dbReference>
<dbReference type="Gene3D" id="3.40.50.300">
    <property type="entry name" value="P-loop containing nucleotide triphosphate hydrolases"/>
    <property type="match status" value="1"/>
</dbReference>
<dbReference type="AlphaFoldDB" id="A0A7W9HMZ0"/>
<dbReference type="SMART" id="SM00382">
    <property type="entry name" value="AAA"/>
    <property type="match status" value="1"/>
</dbReference>
<proteinExistence type="inferred from homology"/>
<feature type="compositionally biased region" description="Low complexity" evidence="5">
    <location>
        <begin position="378"/>
        <end position="388"/>
    </location>
</feature>
<evidence type="ECO:0000313" key="8">
    <source>
        <dbReference type="Proteomes" id="UP000552097"/>
    </source>
</evidence>
<feature type="compositionally biased region" description="Basic residues" evidence="5">
    <location>
        <begin position="431"/>
        <end position="441"/>
    </location>
</feature>
<gene>
    <name evidence="7" type="ORF">F4560_005031</name>
</gene>
<feature type="region of interest" description="Disordered" evidence="5">
    <location>
        <begin position="75"/>
        <end position="97"/>
    </location>
</feature>
<dbReference type="Proteomes" id="UP000552097">
    <property type="component" value="Unassembled WGS sequence"/>
</dbReference>
<dbReference type="PROSITE" id="PS50234">
    <property type="entry name" value="VWFA"/>
    <property type="match status" value="1"/>
</dbReference>
<dbReference type="InterPro" id="IPR003593">
    <property type="entry name" value="AAA+_ATPase"/>
</dbReference>
<dbReference type="InterPro" id="IPR041702">
    <property type="entry name" value="BchD/ChlD_VWA"/>
</dbReference>
<dbReference type="GO" id="GO:0005524">
    <property type="term" value="F:ATP binding"/>
    <property type="evidence" value="ECO:0007669"/>
    <property type="project" value="UniProtKB-KW"/>
</dbReference>
<dbReference type="Pfam" id="PF17863">
    <property type="entry name" value="AAA_lid_2"/>
    <property type="match status" value="1"/>
</dbReference>
<keyword evidence="2" id="KW-0547">Nucleotide-binding</keyword>
<dbReference type="InterPro" id="IPR027417">
    <property type="entry name" value="P-loop_NTPase"/>
</dbReference>
<feature type="region of interest" description="Disordered" evidence="5">
    <location>
        <begin position="341"/>
        <end position="445"/>
    </location>
</feature>
<dbReference type="NCBIfam" id="TIGR02442">
    <property type="entry name" value="Cob-chelat-sub"/>
    <property type="match status" value="1"/>
</dbReference>
<protein>
    <recommendedName>
        <fullName evidence="4">Mg-protoporphyrin IX chelatase</fullName>
    </recommendedName>
</protein>
<evidence type="ECO:0000256" key="1">
    <source>
        <dbReference type="ARBA" id="ARBA00005799"/>
    </source>
</evidence>
<feature type="domain" description="VWFA" evidence="6">
    <location>
        <begin position="495"/>
        <end position="634"/>
    </location>
</feature>
<evidence type="ECO:0000259" key="6">
    <source>
        <dbReference type="PROSITE" id="PS50234"/>
    </source>
</evidence>
<reference evidence="7 8" key="1">
    <citation type="submission" date="2020-08" db="EMBL/GenBank/DDBJ databases">
        <title>Sequencing the genomes of 1000 actinobacteria strains.</title>
        <authorList>
            <person name="Klenk H.-P."/>
        </authorList>
    </citation>
    <scope>NUCLEOTIDE SEQUENCE [LARGE SCALE GENOMIC DNA]</scope>
    <source>
        <strain evidence="7 8">DSM 45486</strain>
    </source>
</reference>
<evidence type="ECO:0000256" key="3">
    <source>
        <dbReference type="ARBA" id="ARBA00022840"/>
    </source>
</evidence>
<feature type="compositionally biased region" description="Low complexity" evidence="5">
    <location>
        <begin position="404"/>
        <end position="413"/>
    </location>
</feature>
<dbReference type="GO" id="GO:0016874">
    <property type="term" value="F:ligase activity"/>
    <property type="evidence" value="ECO:0007669"/>
    <property type="project" value="UniProtKB-KW"/>
</dbReference>
<dbReference type="InterPro" id="IPR052989">
    <property type="entry name" value="Mg-chelatase_DI-like"/>
</dbReference>
<accession>A0A7W9HMZ0</accession>
<sequence>MGARFPFSAVVGHDDLRTALLLNAVHPGIGGVLVRGEKGTAKSTVVRALAALLPELDVVPGCRFGCDPDVRTDCPDGPHGHGSERHPSERHPSERRPARLVELPVGATEDRLIGSLDLERALTEGVRAYQPGLLAAAHRGVLYVDEVNLLHDHLVDLLLDAAAMGRAHVEREGVSVSHAASFLLVGTMNPEEGELRPQLLDRFGLTVAVRASRDVPTRTEVVRRRLAYEADPEGFAARWAEADADLARRIVAARDRLKGVTLPDAELRRIAGICAAFEVDGMRADLVVARTATAHAAWRGAEEVAEEDVEAAVRLALPHRKRRDPFDEPGLEEDQLNDALQQGADAAQEPEDGPEGPEDPDDDGGGSSPPSDPPPPESTSDASDTSDAQNPNSTDHPPAPAPASTPSSTPAPAFRARLLQVPGVGEGAPGKRSRARARTGRVVRSSTMDGAGLHLLGTLAAAAPHQSARGRSGPGLELRGADLRLSVREGKEGNLVLFVVDASGSMAARQRMSAVTGAVISLLRDAYQRRDKVGVVTFRGREAHVALPPTNSVDAAAARLRDLRTGGRTPLADGLLRARRVLETERVRDPRRRALLVLLTDGRATATGSGGDPMRDALRAAGLLAADRVASVVVDCEHGPIRLGLAARVAGAMEAACLRLEELSADQVAGVVRAARAA</sequence>
<dbReference type="Pfam" id="PF13519">
    <property type="entry name" value="VWA_2"/>
    <property type="match status" value="1"/>
</dbReference>
<comment type="caution">
    <text evidence="7">The sequence shown here is derived from an EMBL/GenBank/DDBJ whole genome shotgun (WGS) entry which is preliminary data.</text>
</comment>
<keyword evidence="3" id="KW-0067">ATP-binding</keyword>
<dbReference type="InterPro" id="IPR000523">
    <property type="entry name" value="Mg_chelatse_chII-like_cat_dom"/>
</dbReference>
<dbReference type="Pfam" id="PF01078">
    <property type="entry name" value="Mg_chelatase"/>
    <property type="match status" value="1"/>
</dbReference>
<keyword evidence="8" id="KW-1185">Reference proteome</keyword>
<evidence type="ECO:0000256" key="4">
    <source>
        <dbReference type="ARBA" id="ARBA00030759"/>
    </source>
</evidence>
<dbReference type="InterPro" id="IPR012804">
    <property type="entry name" value="Cob_chelat_sub_put"/>
</dbReference>
<comment type="similarity">
    <text evidence="1">Belongs to the Mg-chelatase subunits D/I family.</text>
</comment>
<dbReference type="Gene3D" id="1.10.8.80">
    <property type="entry name" value="Magnesium chelatase subunit I, C-Terminal domain"/>
    <property type="match status" value="1"/>
</dbReference>
<dbReference type="InterPro" id="IPR041628">
    <property type="entry name" value="ChlI/MoxR_AAA_lid"/>
</dbReference>
<dbReference type="SUPFAM" id="SSF52540">
    <property type="entry name" value="P-loop containing nucleoside triphosphate hydrolases"/>
    <property type="match status" value="1"/>
</dbReference>
<dbReference type="PANTHER" id="PTHR35023:SF1">
    <property type="entry name" value="MG-PROTOPORPHYRIN IX CHELATASE"/>
    <property type="match status" value="1"/>
</dbReference>
<dbReference type="InterPro" id="IPR002035">
    <property type="entry name" value="VWF_A"/>
</dbReference>
<evidence type="ECO:0000256" key="2">
    <source>
        <dbReference type="ARBA" id="ARBA00022741"/>
    </source>
</evidence>
<dbReference type="PANTHER" id="PTHR35023">
    <property type="entry name" value="CHELATASE-RELATED"/>
    <property type="match status" value="1"/>
</dbReference>
<organism evidence="7 8">
    <name type="scientific">Saccharothrix ecbatanensis</name>
    <dbReference type="NCBI Taxonomy" id="1105145"/>
    <lineage>
        <taxon>Bacteria</taxon>
        <taxon>Bacillati</taxon>
        <taxon>Actinomycetota</taxon>
        <taxon>Actinomycetes</taxon>
        <taxon>Pseudonocardiales</taxon>
        <taxon>Pseudonocardiaceae</taxon>
        <taxon>Saccharothrix</taxon>
    </lineage>
</organism>
<feature type="compositionally biased region" description="Acidic residues" evidence="5">
    <location>
        <begin position="348"/>
        <end position="364"/>
    </location>
</feature>
<dbReference type="InterPro" id="IPR036465">
    <property type="entry name" value="vWFA_dom_sf"/>
</dbReference>
<dbReference type="EMBL" id="JACHMO010000001">
    <property type="protein sequence ID" value="MBB5805263.1"/>
    <property type="molecule type" value="Genomic_DNA"/>
</dbReference>